<dbReference type="GO" id="GO:0003700">
    <property type="term" value="F:DNA-binding transcription factor activity"/>
    <property type="evidence" value="ECO:0007669"/>
    <property type="project" value="InterPro"/>
</dbReference>
<evidence type="ECO:0000313" key="5">
    <source>
        <dbReference type="EMBL" id="RED76902.1"/>
    </source>
</evidence>
<dbReference type="RefSeq" id="WP_116061370.1">
    <property type="nucleotide sequence ID" value="NZ_QRDZ01000010.1"/>
</dbReference>
<dbReference type="Pfam" id="PF20240">
    <property type="entry name" value="DUF6597"/>
    <property type="match status" value="1"/>
</dbReference>
<dbReference type="SUPFAM" id="SSF46689">
    <property type="entry name" value="Homeodomain-like"/>
    <property type="match status" value="2"/>
</dbReference>
<dbReference type="InterPro" id="IPR050204">
    <property type="entry name" value="AraC_XylS_family_regulators"/>
</dbReference>
<dbReference type="AlphaFoldDB" id="A0A3D9JS63"/>
<keyword evidence="3" id="KW-0804">Transcription</keyword>
<dbReference type="SMART" id="SM00342">
    <property type="entry name" value="HTH_ARAC"/>
    <property type="match status" value="1"/>
</dbReference>
<dbReference type="GO" id="GO:0043565">
    <property type="term" value="F:sequence-specific DNA binding"/>
    <property type="evidence" value="ECO:0007669"/>
    <property type="project" value="InterPro"/>
</dbReference>
<name>A0A3D9JS63_9BACL</name>
<reference evidence="5 6" key="1">
    <citation type="submission" date="2018-07" db="EMBL/GenBank/DDBJ databases">
        <title>Genomic Encyclopedia of Type Strains, Phase III (KMG-III): the genomes of soil and plant-associated and newly described type strains.</title>
        <authorList>
            <person name="Whitman W."/>
        </authorList>
    </citation>
    <scope>NUCLEOTIDE SEQUENCE [LARGE SCALE GENOMIC DNA]</scope>
    <source>
        <strain evidence="5 6">CECT 7287</strain>
    </source>
</reference>
<dbReference type="PANTHER" id="PTHR46796:SF13">
    <property type="entry name" value="HTH-TYPE TRANSCRIPTIONAL ACTIVATOR RHAS"/>
    <property type="match status" value="1"/>
</dbReference>
<organism evidence="5 6">
    <name type="scientific">Cohnella phaseoli</name>
    <dbReference type="NCBI Taxonomy" id="456490"/>
    <lineage>
        <taxon>Bacteria</taxon>
        <taxon>Bacillati</taxon>
        <taxon>Bacillota</taxon>
        <taxon>Bacilli</taxon>
        <taxon>Bacillales</taxon>
        <taxon>Paenibacillaceae</taxon>
        <taxon>Cohnella</taxon>
    </lineage>
</organism>
<evidence type="ECO:0000259" key="4">
    <source>
        <dbReference type="PROSITE" id="PS01124"/>
    </source>
</evidence>
<gene>
    <name evidence="5" type="ORF">DFP98_110123</name>
</gene>
<keyword evidence="6" id="KW-1185">Reference proteome</keyword>
<dbReference type="InterPro" id="IPR018060">
    <property type="entry name" value="HTH_AraC"/>
</dbReference>
<sequence length="279" mass="32320">MKFYARKPGPILAKWIDKLWICEGYHPSHRFELKLPDASLAWIINLKEDRIRVFESNRMDRPMFLPGSIIAGPRSSYYYLDTVCQESCMGIQFKPGGAQPFLGNLVGSLRDVDMPLEYGLGRSSRVADLRERLQETSRAEERFQIVEQYLLQGLEKKMRDPKGHPAVAYALQMFERSPTTAPSIAEIADMANLSTERFIRVFKEEVGLTPKNYGSIARFRLAFRMIRQEQVNPSVDMALSSGYYDQSHMYREFRKYANMTPVELFRNSDIFENHVPLLQ</sequence>
<dbReference type="PANTHER" id="PTHR46796">
    <property type="entry name" value="HTH-TYPE TRANSCRIPTIONAL ACTIVATOR RHAS-RELATED"/>
    <property type="match status" value="1"/>
</dbReference>
<dbReference type="Proteomes" id="UP000256977">
    <property type="component" value="Unassembled WGS sequence"/>
</dbReference>
<evidence type="ECO:0000256" key="3">
    <source>
        <dbReference type="ARBA" id="ARBA00023163"/>
    </source>
</evidence>
<proteinExistence type="predicted"/>
<dbReference type="PROSITE" id="PS01124">
    <property type="entry name" value="HTH_ARAC_FAMILY_2"/>
    <property type="match status" value="1"/>
</dbReference>
<evidence type="ECO:0000256" key="2">
    <source>
        <dbReference type="ARBA" id="ARBA00023125"/>
    </source>
</evidence>
<dbReference type="EMBL" id="QRDZ01000010">
    <property type="protein sequence ID" value="RED76902.1"/>
    <property type="molecule type" value="Genomic_DNA"/>
</dbReference>
<keyword evidence="1" id="KW-0805">Transcription regulation</keyword>
<dbReference type="InterPro" id="IPR046532">
    <property type="entry name" value="DUF6597"/>
</dbReference>
<evidence type="ECO:0000313" key="6">
    <source>
        <dbReference type="Proteomes" id="UP000256977"/>
    </source>
</evidence>
<protein>
    <submittedName>
        <fullName evidence="5">AraC-like DNA-binding protein</fullName>
    </submittedName>
</protein>
<evidence type="ECO:0000256" key="1">
    <source>
        <dbReference type="ARBA" id="ARBA00023015"/>
    </source>
</evidence>
<keyword evidence="2 5" id="KW-0238">DNA-binding</keyword>
<accession>A0A3D9JS63</accession>
<feature type="domain" description="HTH araC/xylS-type" evidence="4">
    <location>
        <begin position="164"/>
        <end position="267"/>
    </location>
</feature>
<dbReference type="Gene3D" id="1.10.10.60">
    <property type="entry name" value="Homeodomain-like"/>
    <property type="match status" value="1"/>
</dbReference>
<dbReference type="Pfam" id="PF12833">
    <property type="entry name" value="HTH_18"/>
    <property type="match status" value="1"/>
</dbReference>
<dbReference type="OrthoDB" id="323290at2"/>
<comment type="caution">
    <text evidence="5">The sequence shown here is derived from an EMBL/GenBank/DDBJ whole genome shotgun (WGS) entry which is preliminary data.</text>
</comment>
<dbReference type="InterPro" id="IPR009057">
    <property type="entry name" value="Homeodomain-like_sf"/>
</dbReference>